<accession>A0A0D9V9Q3</accession>
<dbReference type="HOGENOM" id="CLU_003968_0_0_1"/>
<dbReference type="SUPFAM" id="SSF55277">
    <property type="entry name" value="GYF domain"/>
    <property type="match status" value="1"/>
</dbReference>
<feature type="compositionally biased region" description="Basic and acidic residues" evidence="1">
    <location>
        <begin position="76"/>
        <end position="96"/>
    </location>
</feature>
<dbReference type="STRING" id="77586.A0A0D9V9Q3"/>
<feature type="compositionally biased region" description="Polar residues" evidence="1">
    <location>
        <begin position="1417"/>
        <end position="1436"/>
    </location>
</feature>
<dbReference type="eggNOG" id="KOG1862">
    <property type="taxonomic scope" value="Eukaryota"/>
</dbReference>
<feature type="domain" description="GYF" evidence="2">
    <location>
        <begin position="533"/>
        <end position="584"/>
    </location>
</feature>
<sequence>MSERKMDRFAALGKDALSLGIDDDRAAVAAVGFVDESKGHQQHLENSIPLSPQWLYAKPTDAKSFAPHVSLLDPSEKEARMLEGGADKKERRRNAFDADSSLRWLEEERETSLPGRRERKKEVDRDMESRKNDRRSDNVSVRDGSDSRAPSSERWNDGSTRGSGNEGRRDGKWSSRWGPDDKEKEPRSEKKPDAEKDESHAEKQAFTGRLLPETDSRDKWRPRHRQESHSGGTATYRAAPGFGLEKGRAKESNVGFSAGRGRANPNSVPSFTRPSSAGPIGAPATHGKHVASTTFRYPRGKLLDIYRQQKTMPSFDDVHCKLEEVPSVTLSSPVKPLAFVAPDADEEAVMEDIRLGKVISSEVANTTGMQRDRKKEHEDTEMHAYCLSQRFSSFCASSEANYISGLASGIDVKKDTASVGFSGLGQEESSTLISEKDTFYAGGVISAGITFPSKDLTVENIPKNEFGISGIREDMKFNEVNSSADLDLGAKLPNDSNSLFLGSPFEHIQQQPELYQNSDMDTKASGQASYPEDLTLYYLDPQGGMQGPFLGADIISWYEDGYFGLELPVRLANAPDESPFRPLFEVMPHLGQKPQPLSAVSHGESSESPDSVHNSFDEKSLNSGSLGKNDITSKRDSEGYAVDIKRGEHEAPVQSHTSWLPSLEAEKTAANVDIRQQHIPEPVSQETEEILYTARPNSSTGQSLRDLEHGRSDFQLATRDPRGAAGEANLPQHDVSRENELSPLGLLWSELEGMHPKQPLSSNVLGVNDRRNPKPTAPKDIPPPVNMRHGQLGRMNEAPVVRDEWPANFGRLDNMADTNISGRIPQLEPDLNHLNMEEQMLLQQIRREQLQQEQLMARNNLEFPGPFPGQVFDSLHQHRQSMNQPVEMEHILRVKFELEQQQQQRRQQLQQEQHQRQLQQQRQAQLLQQQQQQQQQQLILEQMLQQQLQASNFGPTNMVDQVLLREQVLNDLHHQPHHFQRQHDAAIEQLIQAKFGQGLHREHHNDLMDVLSRSNQRQMLPLEQQILLGIHHDQLQSQQLANALRQHAGREEERHLSGGWPMDEPGHFIHSGTSPNQGHASRLGQFDLLQSLQRSSSSMEHHEHLERSLSLHERLNRGQGIHSLERSGSLPGGAPLPNLDAVNSLALHHGLGQLDHGDMYSLGQMPMAPSGVHPQQHRLQEQLSGSHMGRLERHWSDANGQLQNTLMEPSRINQLQMEAQKQRRNVQMNLAVDNPHAWASLRNERNTEQDLSDIIRQKLVLQSQQSLGFPDVPVPASFGRKDPSLFAQTAADNPLRSPVDRLSFDDLAERSLFAKAAHAAQEGSANLDSLNSIENSGKLNIRPSSASMLDVQRGEFSGIMGGGASGNQHTSEVPRGKRQGSSASLGGDDTNFVEEAGSNWPDSTMSKGATHSLLKRPTSQHSAATQAVSTDMSSTVRLKKAGHASSDDHKLESGVTSVAQPVDIPVPTNKEAGSFISPSGTSVDGPSFREMVKSTKKPVLPQYDVSESADGGPGGKGAKKKTKKGKQIDPSLLGFKVHSNRIMMGEIHRLDD</sequence>
<dbReference type="Proteomes" id="UP000032180">
    <property type="component" value="Chromosome 1"/>
</dbReference>
<dbReference type="InterPro" id="IPR003169">
    <property type="entry name" value="GYF"/>
</dbReference>
<feature type="region of interest" description="Disordered" evidence="1">
    <location>
        <begin position="591"/>
        <end position="634"/>
    </location>
</feature>
<feature type="region of interest" description="Disordered" evidence="1">
    <location>
        <begin position="76"/>
        <end position="277"/>
    </location>
</feature>
<keyword evidence="4" id="KW-1185">Reference proteome</keyword>
<dbReference type="PROSITE" id="PS50829">
    <property type="entry name" value="GYF"/>
    <property type="match status" value="1"/>
</dbReference>
<dbReference type="PANTHER" id="PTHR46992">
    <property type="entry name" value="GYF DOMAIN-CONTAINING PROTEIN"/>
    <property type="match status" value="1"/>
</dbReference>
<feature type="region of interest" description="Disordered" evidence="1">
    <location>
        <begin position="1503"/>
        <end position="1530"/>
    </location>
</feature>
<evidence type="ECO:0000259" key="2">
    <source>
        <dbReference type="PROSITE" id="PS50829"/>
    </source>
</evidence>
<name>A0A0D9V9Q3_9ORYZ</name>
<dbReference type="PANTHER" id="PTHR46992:SF1">
    <property type="entry name" value="GYF DOMAIN-CONTAINING PROTEIN"/>
    <property type="match status" value="1"/>
</dbReference>
<dbReference type="EnsemblPlants" id="LPERR01G36860.1">
    <property type="protein sequence ID" value="LPERR01G36860.1"/>
    <property type="gene ID" value="LPERR01G36860"/>
</dbReference>
<protein>
    <recommendedName>
        <fullName evidence="2">GYF domain-containing protein</fullName>
    </recommendedName>
</protein>
<organism evidence="3 4">
    <name type="scientific">Leersia perrieri</name>
    <dbReference type="NCBI Taxonomy" id="77586"/>
    <lineage>
        <taxon>Eukaryota</taxon>
        <taxon>Viridiplantae</taxon>
        <taxon>Streptophyta</taxon>
        <taxon>Embryophyta</taxon>
        <taxon>Tracheophyta</taxon>
        <taxon>Spermatophyta</taxon>
        <taxon>Magnoliopsida</taxon>
        <taxon>Liliopsida</taxon>
        <taxon>Poales</taxon>
        <taxon>Poaceae</taxon>
        <taxon>BOP clade</taxon>
        <taxon>Oryzoideae</taxon>
        <taxon>Oryzeae</taxon>
        <taxon>Oryzinae</taxon>
        <taxon>Leersia</taxon>
    </lineage>
</organism>
<feature type="region of interest" description="Disordered" evidence="1">
    <location>
        <begin position="1356"/>
        <end position="1455"/>
    </location>
</feature>
<dbReference type="Gene3D" id="3.30.1490.40">
    <property type="match status" value="1"/>
</dbReference>
<evidence type="ECO:0000256" key="1">
    <source>
        <dbReference type="SAM" id="MobiDB-lite"/>
    </source>
</evidence>
<dbReference type="Gramene" id="LPERR01G36860.1">
    <property type="protein sequence ID" value="LPERR01G36860.1"/>
    <property type="gene ID" value="LPERR01G36860"/>
</dbReference>
<dbReference type="Pfam" id="PF02213">
    <property type="entry name" value="GYF"/>
    <property type="match status" value="1"/>
</dbReference>
<feature type="compositionally biased region" description="Basic and acidic residues" evidence="1">
    <location>
        <begin position="120"/>
        <end position="137"/>
    </location>
</feature>
<feature type="region of interest" description="Disordered" evidence="1">
    <location>
        <begin position="759"/>
        <end position="786"/>
    </location>
</feature>
<reference evidence="4" key="2">
    <citation type="submission" date="2013-12" db="EMBL/GenBank/DDBJ databases">
        <authorList>
            <person name="Yu Y."/>
            <person name="Lee S."/>
            <person name="de Baynast K."/>
            <person name="Wissotski M."/>
            <person name="Liu L."/>
            <person name="Talag J."/>
            <person name="Goicoechea J."/>
            <person name="Angelova A."/>
            <person name="Jetty R."/>
            <person name="Kudrna D."/>
            <person name="Golser W."/>
            <person name="Rivera L."/>
            <person name="Zhang J."/>
            <person name="Wing R."/>
        </authorList>
    </citation>
    <scope>NUCLEOTIDE SEQUENCE</scope>
</reference>
<feature type="compositionally biased region" description="Polar residues" evidence="1">
    <location>
        <begin position="1400"/>
        <end position="1409"/>
    </location>
</feature>
<dbReference type="InterPro" id="IPR035445">
    <property type="entry name" value="GYF-like_dom_sf"/>
</dbReference>
<feature type="region of interest" description="Disordered" evidence="1">
    <location>
        <begin position="1045"/>
        <end position="1081"/>
    </location>
</feature>
<proteinExistence type="predicted"/>
<reference evidence="3 4" key="1">
    <citation type="submission" date="2012-08" db="EMBL/GenBank/DDBJ databases">
        <title>Oryza genome evolution.</title>
        <authorList>
            <person name="Wing R.A."/>
        </authorList>
    </citation>
    <scope>NUCLEOTIDE SEQUENCE</scope>
</reference>
<dbReference type="SMART" id="SM00444">
    <property type="entry name" value="GYF"/>
    <property type="match status" value="1"/>
</dbReference>
<feature type="compositionally biased region" description="Basic and acidic residues" evidence="1">
    <location>
        <begin position="166"/>
        <end position="203"/>
    </location>
</feature>
<dbReference type="CDD" id="cd00072">
    <property type="entry name" value="GYF"/>
    <property type="match status" value="1"/>
</dbReference>
<evidence type="ECO:0000313" key="3">
    <source>
        <dbReference type="EnsemblPlants" id="LPERR01G36860.1"/>
    </source>
</evidence>
<evidence type="ECO:0000313" key="4">
    <source>
        <dbReference type="Proteomes" id="UP000032180"/>
    </source>
</evidence>
<reference evidence="3" key="3">
    <citation type="submission" date="2015-04" db="UniProtKB">
        <authorList>
            <consortium name="EnsemblPlants"/>
        </authorList>
    </citation>
    <scope>IDENTIFICATION</scope>
</reference>
<feature type="compositionally biased region" description="Polar residues" evidence="1">
    <location>
        <begin position="264"/>
        <end position="275"/>
    </location>
</feature>